<dbReference type="PANTHER" id="PTHR43133:SF8">
    <property type="entry name" value="RNA POLYMERASE SIGMA FACTOR HI_1459-RELATED"/>
    <property type="match status" value="1"/>
</dbReference>
<dbReference type="InterPro" id="IPR007627">
    <property type="entry name" value="RNA_pol_sigma70_r2"/>
</dbReference>
<gene>
    <name evidence="6" type="ORF">SAMN05444359_10236</name>
</gene>
<dbReference type="RefSeq" id="WP_090165233.1">
    <property type="nucleotide sequence ID" value="NZ_FOFB01000002.1"/>
</dbReference>
<dbReference type="NCBIfam" id="TIGR02937">
    <property type="entry name" value="sigma70-ECF"/>
    <property type="match status" value="1"/>
</dbReference>
<dbReference type="AlphaFoldDB" id="A0A1H9ABP4"/>
<dbReference type="SUPFAM" id="SSF88946">
    <property type="entry name" value="Sigma2 domain of RNA polymerase sigma factors"/>
    <property type="match status" value="1"/>
</dbReference>
<dbReference type="Proteomes" id="UP000199021">
    <property type="component" value="Unassembled WGS sequence"/>
</dbReference>
<dbReference type="Pfam" id="PF04542">
    <property type="entry name" value="Sigma70_r2"/>
    <property type="match status" value="1"/>
</dbReference>
<keyword evidence="2" id="KW-0731">Sigma factor</keyword>
<dbReference type="GO" id="GO:0016987">
    <property type="term" value="F:sigma factor activity"/>
    <property type="evidence" value="ECO:0007669"/>
    <property type="project" value="UniProtKB-KW"/>
</dbReference>
<evidence type="ECO:0000259" key="5">
    <source>
        <dbReference type="Pfam" id="PF04542"/>
    </source>
</evidence>
<dbReference type="InterPro" id="IPR013325">
    <property type="entry name" value="RNA_pol_sigma_r2"/>
</dbReference>
<proteinExistence type="predicted"/>
<protein>
    <submittedName>
        <fullName evidence="6">RNA polymerase sigma factor, sigma-70 family</fullName>
    </submittedName>
</protein>
<dbReference type="GO" id="GO:0006352">
    <property type="term" value="P:DNA-templated transcription initiation"/>
    <property type="evidence" value="ECO:0007669"/>
    <property type="project" value="InterPro"/>
</dbReference>
<dbReference type="InParanoid" id="A0A1H9ABP4"/>
<evidence type="ECO:0000256" key="3">
    <source>
        <dbReference type="ARBA" id="ARBA00023125"/>
    </source>
</evidence>
<keyword evidence="3" id="KW-0238">DNA-binding</keyword>
<keyword evidence="7" id="KW-1185">Reference proteome</keyword>
<dbReference type="OrthoDB" id="1099849at2"/>
<name>A0A1H9ABP4_9BACT</name>
<sequence>MTATENDYIQAILTNDPKGLRELYRAFLPRISRFIQLNGGSADDAQDIFQDALVVIYKKSKSPDFILSSKFYTLLYGVCRNLWGNQLQKKSRTEVSLTDDHKFQLTTDISKELEAAEEQRLFWDAFKKLGKDCQQLLKLFFAKEKMDIITQKLNLSSVGYAKKKKFKCKEKLVALIKADRRFPELRLN</sequence>
<evidence type="ECO:0000256" key="2">
    <source>
        <dbReference type="ARBA" id="ARBA00023082"/>
    </source>
</evidence>
<dbReference type="PANTHER" id="PTHR43133">
    <property type="entry name" value="RNA POLYMERASE ECF-TYPE SIGMA FACTO"/>
    <property type="match status" value="1"/>
</dbReference>
<feature type="domain" description="RNA polymerase sigma-70 region 2" evidence="5">
    <location>
        <begin position="23"/>
        <end position="93"/>
    </location>
</feature>
<evidence type="ECO:0000256" key="1">
    <source>
        <dbReference type="ARBA" id="ARBA00023015"/>
    </source>
</evidence>
<reference evidence="7" key="1">
    <citation type="submission" date="2016-10" db="EMBL/GenBank/DDBJ databases">
        <authorList>
            <person name="Varghese N."/>
            <person name="Submissions S."/>
        </authorList>
    </citation>
    <scope>NUCLEOTIDE SEQUENCE [LARGE SCALE GENOMIC DNA]</scope>
    <source>
        <strain evidence="7">DSM 24740</strain>
    </source>
</reference>
<organism evidence="6 7">
    <name type="scientific">Neolewinella agarilytica</name>
    <dbReference type="NCBI Taxonomy" id="478744"/>
    <lineage>
        <taxon>Bacteria</taxon>
        <taxon>Pseudomonadati</taxon>
        <taxon>Bacteroidota</taxon>
        <taxon>Saprospiria</taxon>
        <taxon>Saprospirales</taxon>
        <taxon>Lewinellaceae</taxon>
        <taxon>Neolewinella</taxon>
    </lineage>
</organism>
<dbReference type="InterPro" id="IPR039425">
    <property type="entry name" value="RNA_pol_sigma-70-like"/>
</dbReference>
<evidence type="ECO:0000313" key="7">
    <source>
        <dbReference type="Proteomes" id="UP000199021"/>
    </source>
</evidence>
<keyword evidence="1" id="KW-0805">Transcription regulation</keyword>
<dbReference type="GO" id="GO:0003677">
    <property type="term" value="F:DNA binding"/>
    <property type="evidence" value="ECO:0007669"/>
    <property type="project" value="UniProtKB-KW"/>
</dbReference>
<evidence type="ECO:0000313" key="6">
    <source>
        <dbReference type="EMBL" id="SEP74035.1"/>
    </source>
</evidence>
<dbReference type="EMBL" id="FOFB01000002">
    <property type="protein sequence ID" value="SEP74035.1"/>
    <property type="molecule type" value="Genomic_DNA"/>
</dbReference>
<dbReference type="STRING" id="478744.SAMN05444359_10236"/>
<keyword evidence="4" id="KW-0804">Transcription</keyword>
<evidence type="ECO:0000256" key="4">
    <source>
        <dbReference type="ARBA" id="ARBA00023163"/>
    </source>
</evidence>
<dbReference type="InterPro" id="IPR014284">
    <property type="entry name" value="RNA_pol_sigma-70_dom"/>
</dbReference>
<dbReference type="Gene3D" id="1.10.1740.10">
    <property type="match status" value="1"/>
</dbReference>
<accession>A0A1H9ABP4</accession>